<dbReference type="Proteomes" id="UP000000441">
    <property type="component" value="Chromosome"/>
</dbReference>
<dbReference type="InterPro" id="IPR038080">
    <property type="entry name" value="KapB_sf"/>
</dbReference>
<proteinExistence type="predicted"/>
<dbReference type="EMBL" id="CP000227">
    <property type="protein sequence ID" value="ACM15132.1"/>
    <property type="molecule type" value="Genomic_DNA"/>
</dbReference>
<dbReference type="Pfam" id="PF08810">
    <property type="entry name" value="KapB"/>
    <property type="match status" value="1"/>
</dbReference>
<gene>
    <name evidence="1" type="primary">kapB</name>
    <name evidence="1" type="ordered locus">BCQ_4731</name>
</gene>
<organism evidence="1 2">
    <name type="scientific">Bacillus cereus (strain Q1)</name>
    <dbReference type="NCBI Taxonomy" id="361100"/>
    <lineage>
        <taxon>Bacteria</taxon>
        <taxon>Bacillati</taxon>
        <taxon>Bacillota</taxon>
        <taxon>Bacilli</taxon>
        <taxon>Bacillales</taxon>
        <taxon>Bacillaceae</taxon>
        <taxon>Bacillus</taxon>
        <taxon>Bacillus cereus group</taxon>
    </lineage>
</organism>
<dbReference type="AlphaFoldDB" id="B9J3B3"/>
<dbReference type="Gene3D" id="2.30.30.430">
    <property type="entry name" value="Kinase associated protein B domain"/>
    <property type="match status" value="1"/>
</dbReference>
<dbReference type="InterPro" id="IPR014916">
    <property type="entry name" value="KapB"/>
</dbReference>
<evidence type="ECO:0000313" key="2">
    <source>
        <dbReference type="Proteomes" id="UP000000441"/>
    </source>
</evidence>
<accession>B9J3B3</accession>
<sequence>MNLSIFSRGVPKANDFFDSFSYFPYYKLEVKNMRETFEIGEIVTGIYKTGKYIGEVTNSRPGSYVVKVLAVLKHPVQGDLHNVKQADVPFFHERRALAFREQTNIPEQMVKKYEGEIPDYTDSLKLALETQMNSFSEDDSPFAVRSLETLEQLKKDYKL</sequence>
<dbReference type="SUPFAM" id="SSF141251">
    <property type="entry name" value="Kinase-associated protein B-like"/>
    <property type="match status" value="1"/>
</dbReference>
<keyword evidence="1" id="KW-0418">Kinase</keyword>
<dbReference type="KEGG" id="bcq:BCQ_4731"/>
<evidence type="ECO:0000313" key="1">
    <source>
        <dbReference type="EMBL" id="ACM15132.1"/>
    </source>
</evidence>
<dbReference type="SMART" id="SM01298">
    <property type="entry name" value="KapB"/>
    <property type="match status" value="1"/>
</dbReference>
<name>B9J3B3_BACCQ</name>
<dbReference type="HOGENOM" id="CLU_139583_0_0_9"/>
<protein>
    <submittedName>
        <fullName evidence="1">Kinase-associated lopoprotein B sporulation initiation KinB-activator</fullName>
    </submittedName>
</protein>
<keyword evidence="1" id="KW-0808">Transferase</keyword>
<reference evidence="1 2" key="1">
    <citation type="journal article" date="2009" name="J. Bacteriol.">
        <title>Complete genome sequence of the extremophilic Bacillus cereus strain Q1 with industrial applications.</title>
        <authorList>
            <person name="Xiong Z."/>
            <person name="Jiang Y."/>
            <person name="Qi D."/>
            <person name="Lu H."/>
            <person name="Yang F."/>
            <person name="Yang J."/>
            <person name="Chen L."/>
            <person name="Sun L."/>
            <person name="Xu X."/>
            <person name="Xue Y."/>
            <person name="Zhu Y."/>
            <person name="Jin Q."/>
        </authorList>
    </citation>
    <scope>NUCLEOTIDE SEQUENCE [LARGE SCALE GENOMIC DNA]</scope>
    <source>
        <strain evidence="1 2">Q1</strain>
    </source>
</reference>
<dbReference type="GO" id="GO:0016301">
    <property type="term" value="F:kinase activity"/>
    <property type="evidence" value="ECO:0007669"/>
    <property type="project" value="UniProtKB-KW"/>
</dbReference>